<sequence>MIDLTHPLDDSAPRCAGHPVFACHPALTLSSDGINVSTLTIGSHTGTHVDAPYHFLADGLRVDQLNLSLLVAPAVLVDVRGKPPRSKITWRDLEPYAHRFRKGVMVILHTGWSKYWGQERYKDHPSLEVDAARRIMAAGVRVLGVDALSPDEIPLPGEKDRFDVHHVILGSGGVIAENLDNLETIDFDDPIISLLPLRLTDCDGSPIRAVAWQASKQP</sequence>
<dbReference type="Proteomes" id="UP000305948">
    <property type="component" value="Unassembled WGS sequence"/>
</dbReference>
<evidence type="ECO:0000256" key="1">
    <source>
        <dbReference type="ARBA" id="ARBA00007865"/>
    </source>
</evidence>
<dbReference type="PANTHER" id="PTHR31118:SF32">
    <property type="entry name" value="KYNURENINE FORMAMIDASE"/>
    <property type="match status" value="1"/>
</dbReference>
<dbReference type="GO" id="GO:0004061">
    <property type="term" value="F:arylformamidase activity"/>
    <property type="evidence" value="ECO:0007669"/>
    <property type="project" value="InterPro"/>
</dbReference>
<accession>A0A5C3MZQ1</accession>
<proteinExistence type="inferred from homology"/>
<organism evidence="2 3">
    <name type="scientific">Heliocybe sulcata</name>
    <dbReference type="NCBI Taxonomy" id="5364"/>
    <lineage>
        <taxon>Eukaryota</taxon>
        <taxon>Fungi</taxon>
        <taxon>Dikarya</taxon>
        <taxon>Basidiomycota</taxon>
        <taxon>Agaricomycotina</taxon>
        <taxon>Agaricomycetes</taxon>
        <taxon>Gloeophyllales</taxon>
        <taxon>Gloeophyllaceae</taxon>
        <taxon>Heliocybe</taxon>
    </lineage>
</organism>
<dbReference type="InterPro" id="IPR037175">
    <property type="entry name" value="KFase_sf"/>
</dbReference>
<dbReference type="EMBL" id="ML213512">
    <property type="protein sequence ID" value="TFK50814.1"/>
    <property type="molecule type" value="Genomic_DNA"/>
</dbReference>
<dbReference type="Gene3D" id="3.50.30.50">
    <property type="entry name" value="Putative cyclase"/>
    <property type="match status" value="1"/>
</dbReference>
<reference evidence="2 3" key="1">
    <citation type="journal article" date="2019" name="Nat. Ecol. Evol.">
        <title>Megaphylogeny resolves global patterns of mushroom evolution.</title>
        <authorList>
            <person name="Varga T."/>
            <person name="Krizsan K."/>
            <person name="Foldi C."/>
            <person name="Dima B."/>
            <person name="Sanchez-Garcia M."/>
            <person name="Sanchez-Ramirez S."/>
            <person name="Szollosi G.J."/>
            <person name="Szarkandi J.G."/>
            <person name="Papp V."/>
            <person name="Albert L."/>
            <person name="Andreopoulos W."/>
            <person name="Angelini C."/>
            <person name="Antonin V."/>
            <person name="Barry K.W."/>
            <person name="Bougher N.L."/>
            <person name="Buchanan P."/>
            <person name="Buyck B."/>
            <person name="Bense V."/>
            <person name="Catcheside P."/>
            <person name="Chovatia M."/>
            <person name="Cooper J."/>
            <person name="Damon W."/>
            <person name="Desjardin D."/>
            <person name="Finy P."/>
            <person name="Geml J."/>
            <person name="Haridas S."/>
            <person name="Hughes K."/>
            <person name="Justo A."/>
            <person name="Karasinski D."/>
            <person name="Kautmanova I."/>
            <person name="Kiss B."/>
            <person name="Kocsube S."/>
            <person name="Kotiranta H."/>
            <person name="LaButti K.M."/>
            <person name="Lechner B.E."/>
            <person name="Liimatainen K."/>
            <person name="Lipzen A."/>
            <person name="Lukacs Z."/>
            <person name="Mihaltcheva S."/>
            <person name="Morgado L.N."/>
            <person name="Niskanen T."/>
            <person name="Noordeloos M.E."/>
            <person name="Ohm R.A."/>
            <person name="Ortiz-Santana B."/>
            <person name="Ovrebo C."/>
            <person name="Racz N."/>
            <person name="Riley R."/>
            <person name="Savchenko A."/>
            <person name="Shiryaev A."/>
            <person name="Soop K."/>
            <person name="Spirin V."/>
            <person name="Szebenyi C."/>
            <person name="Tomsovsky M."/>
            <person name="Tulloss R.E."/>
            <person name="Uehling J."/>
            <person name="Grigoriev I.V."/>
            <person name="Vagvolgyi C."/>
            <person name="Papp T."/>
            <person name="Martin F.M."/>
            <person name="Miettinen O."/>
            <person name="Hibbett D.S."/>
            <person name="Nagy L.G."/>
        </authorList>
    </citation>
    <scope>NUCLEOTIDE SEQUENCE [LARGE SCALE GENOMIC DNA]</scope>
    <source>
        <strain evidence="2 3">OMC1185</strain>
    </source>
</reference>
<comment type="similarity">
    <text evidence="1">Belongs to the Cyclase 1 superfamily.</text>
</comment>
<dbReference type="PANTHER" id="PTHR31118">
    <property type="entry name" value="CYCLASE-LIKE PROTEIN 2"/>
    <property type="match status" value="1"/>
</dbReference>
<keyword evidence="3" id="KW-1185">Reference proteome</keyword>
<dbReference type="SUPFAM" id="SSF102198">
    <property type="entry name" value="Putative cyclase"/>
    <property type="match status" value="1"/>
</dbReference>
<name>A0A5C3MZQ1_9AGAM</name>
<dbReference type="OrthoDB" id="7108654at2759"/>
<dbReference type="AlphaFoldDB" id="A0A5C3MZQ1"/>
<dbReference type="InterPro" id="IPR007325">
    <property type="entry name" value="KFase/CYL"/>
</dbReference>
<dbReference type="STRING" id="5364.A0A5C3MZQ1"/>
<gene>
    <name evidence="2" type="ORF">OE88DRAFT_181381</name>
</gene>
<evidence type="ECO:0000313" key="3">
    <source>
        <dbReference type="Proteomes" id="UP000305948"/>
    </source>
</evidence>
<protein>
    <submittedName>
        <fullName evidence="2">Putative cyclase</fullName>
    </submittedName>
</protein>
<dbReference type="GO" id="GO:0019441">
    <property type="term" value="P:L-tryptophan catabolic process to kynurenine"/>
    <property type="evidence" value="ECO:0007669"/>
    <property type="project" value="InterPro"/>
</dbReference>
<evidence type="ECO:0000313" key="2">
    <source>
        <dbReference type="EMBL" id="TFK50814.1"/>
    </source>
</evidence>
<dbReference type="Pfam" id="PF04199">
    <property type="entry name" value="Cyclase"/>
    <property type="match status" value="1"/>
</dbReference>